<feature type="transmembrane region" description="Helical" evidence="7">
    <location>
        <begin position="331"/>
        <end position="364"/>
    </location>
</feature>
<evidence type="ECO:0000259" key="8">
    <source>
        <dbReference type="Pfam" id="PF02687"/>
    </source>
</evidence>
<dbReference type="Pfam" id="PF02687">
    <property type="entry name" value="FtsX"/>
    <property type="match status" value="1"/>
</dbReference>
<keyword evidence="3 7" id="KW-0812">Transmembrane</keyword>
<comment type="caution">
    <text evidence="10">The sequence shown here is derived from an EMBL/GenBank/DDBJ whole genome shotgun (WGS) entry which is preliminary data.</text>
</comment>
<feature type="transmembrane region" description="Helical" evidence="7">
    <location>
        <begin position="285"/>
        <end position="310"/>
    </location>
</feature>
<reference evidence="10 11" key="1">
    <citation type="journal article" date="2016" name="Nat. Commun.">
        <title>Thousands of microbial genomes shed light on interconnected biogeochemical processes in an aquifer system.</title>
        <authorList>
            <person name="Anantharaman K."/>
            <person name="Brown C.T."/>
            <person name="Hug L.A."/>
            <person name="Sharon I."/>
            <person name="Castelle C.J."/>
            <person name="Probst A.J."/>
            <person name="Thomas B.C."/>
            <person name="Singh A."/>
            <person name="Wilkins M.J."/>
            <person name="Karaoz U."/>
            <person name="Brodie E.L."/>
            <person name="Williams K.H."/>
            <person name="Hubbard S.S."/>
            <person name="Banfield J.F."/>
        </authorList>
    </citation>
    <scope>NUCLEOTIDE SEQUENCE [LARGE SCALE GENOMIC DNA]</scope>
</reference>
<evidence type="ECO:0000256" key="4">
    <source>
        <dbReference type="ARBA" id="ARBA00022989"/>
    </source>
</evidence>
<evidence type="ECO:0000256" key="1">
    <source>
        <dbReference type="ARBA" id="ARBA00004651"/>
    </source>
</evidence>
<evidence type="ECO:0000313" key="10">
    <source>
        <dbReference type="EMBL" id="OGH89679.1"/>
    </source>
</evidence>
<evidence type="ECO:0000256" key="3">
    <source>
        <dbReference type="ARBA" id="ARBA00022692"/>
    </source>
</evidence>
<accession>A0A1F6P0I8</accession>
<dbReference type="GO" id="GO:0022857">
    <property type="term" value="F:transmembrane transporter activity"/>
    <property type="evidence" value="ECO:0007669"/>
    <property type="project" value="TreeGrafter"/>
</dbReference>
<dbReference type="PANTHER" id="PTHR30572">
    <property type="entry name" value="MEMBRANE COMPONENT OF TRANSPORTER-RELATED"/>
    <property type="match status" value="1"/>
</dbReference>
<evidence type="ECO:0000256" key="7">
    <source>
        <dbReference type="SAM" id="Phobius"/>
    </source>
</evidence>
<evidence type="ECO:0008006" key="12">
    <source>
        <dbReference type="Google" id="ProtNLM"/>
    </source>
</evidence>
<sequence>MIITNFKLALVSLKAQKMRTILTTLGIAIGIAVVITIMAAGRGLDKLVMGQLDVFSPNTINIETKVPSTKKTSNENAMGQSTGITITSLNDKDIETVRKHPNIVSAYGVVIGQAIVKYGGETKTVLLWGEGSNMPDVEVFNLSSGRLYSAEEENSLYQVAVLGSVVAEKLFGADNPVNKSIYIKGKPFRVVGVAAKRGAVFGMDMDNVIYMPTKTMQKRILGIDYVRQIVAKAKDKAQIKNTVLDLEESIRENHDITDLNKDDFAVNTMEEAAGILSNVINGLTFLLVALVCVSLLVGGVGIMNIMYVSVSERTFEIGLRKAIGAKNHDIMVQFLMEAVTLTVIGGVVGIILGSILALIVYWIAIYYEFNWIYSIPISSILLSLGFSAFVGLLFGIYPAKKAAALDPIEALRKE</sequence>
<evidence type="ECO:0000256" key="2">
    <source>
        <dbReference type="ARBA" id="ARBA00022475"/>
    </source>
</evidence>
<keyword evidence="2" id="KW-1003">Cell membrane</keyword>
<dbReference type="Proteomes" id="UP000178490">
    <property type="component" value="Unassembled WGS sequence"/>
</dbReference>
<evidence type="ECO:0000313" key="11">
    <source>
        <dbReference type="Proteomes" id="UP000178490"/>
    </source>
</evidence>
<name>A0A1F6P0I8_9BACT</name>
<feature type="transmembrane region" description="Helical" evidence="7">
    <location>
        <begin position="370"/>
        <end position="397"/>
    </location>
</feature>
<evidence type="ECO:0000256" key="6">
    <source>
        <dbReference type="ARBA" id="ARBA00038076"/>
    </source>
</evidence>
<organism evidence="10 11">
    <name type="scientific">Candidatus Magasanikbacteria bacterium RIFOXYD2_FULL_36_9</name>
    <dbReference type="NCBI Taxonomy" id="1798707"/>
    <lineage>
        <taxon>Bacteria</taxon>
        <taxon>Candidatus Magasanikiibacteriota</taxon>
    </lineage>
</organism>
<comment type="similarity">
    <text evidence="6">Belongs to the ABC-4 integral membrane protein family.</text>
</comment>
<feature type="domain" description="MacB-like periplasmic core" evidence="9">
    <location>
        <begin position="20"/>
        <end position="243"/>
    </location>
</feature>
<dbReference type="InterPro" id="IPR003838">
    <property type="entry name" value="ABC3_permease_C"/>
</dbReference>
<keyword evidence="4 7" id="KW-1133">Transmembrane helix</keyword>
<evidence type="ECO:0000256" key="5">
    <source>
        <dbReference type="ARBA" id="ARBA00023136"/>
    </source>
</evidence>
<dbReference type="PANTHER" id="PTHR30572:SF4">
    <property type="entry name" value="ABC TRANSPORTER PERMEASE YTRF"/>
    <property type="match status" value="1"/>
</dbReference>
<dbReference type="InterPro" id="IPR025857">
    <property type="entry name" value="MacB_PCD"/>
</dbReference>
<feature type="transmembrane region" description="Helical" evidence="7">
    <location>
        <begin position="21"/>
        <end position="41"/>
    </location>
</feature>
<evidence type="ECO:0000259" key="9">
    <source>
        <dbReference type="Pfam" id="PF12704"/>
    </source>
</evidence>
<dbReference type="EMBL" id="MFRC01000032">
    <property type="protein sequence ID" value="OGH89679.1"/>
    <property type="molecule type" value="Genomic_DNA"/>
</dbReference>
<dbReference type="GO" id="GO:0005886">
    <property type="term" value="C:plasma membrane"/>
    <property type="evidence" value="ECO:0007669"/>
    <property type="project" value="UniProtKB-SubCell"/>
</dbReference>
<dbReference type="Pfam" id="PF12704">
    <property type="entry name" value="MacB_PCD"/>
    <property type="match status" value="1"/>
</dbReference>
<dbReference type="InterPro" id="IPR050250">
    <property type="entry name" value="Macrolide_Exporter_MacB"/>
</dbReference>
<protein>
    <recommendedName>
        <fullName evidence="12">Multidrug ABC transporter substrate-binding protein</fullName>
    </recommendedName>
</protein>
<feature type="domain" description="ABC3 transporter permease C-terminal" evidence="8">
    <location>
        <begin position="290"/>
        <end position="406"/>
    </location>
</feature>
<keyword evidence="5 7" id="KW-0472">Membrane</keyword>
<comment type="subcellular location">
    <subcellularLocation>
        <location evidence="1">Cell membrane</location>
        <topology evidence="1">Multi-pass membrane protein</topology>
    </subcellularLocation>
</comment>
<dbReference type="AlphaFoldDB" id="A0A1F6P0I8"/>
<proteinExistence type="inferred from homology"/>
<gene>
    <name evidence="10" type="ORF">A2537_00945</name>
</gene>